<dbReference type="AlphaFoldDB" id="A0A0C7PTD2"/>
<dbReference type="SUPFAM" id="SSF54001">
    <property type="entry name" value="Cysteine proteinases"/>
    <property type="match status" value="1"/>
</dbReference>
<gene>
    <name evidence="6" type="primary">yafL_1</name>
    <name evidence="6" type="ORF">R28058_15481</name>
</gene>
<sequence length="240" mass="26186">MDVNQLVAIKLLNAVGQLNSRNSSYSNGQPDLFGAMLENAMGNFGGGTCPHCHGNNNQQLLDKLDTLNTLLSSINNARLNSNKDNVSAVSEQIKTPTKQINSNENKSVNFNNIGNIKSSNKDAAVRLIESKIGNQYVWGATGPNTFDCSGLVQYVYKNALGKSIPRTAYEQSKVGLPINQKDLQVGDLVFFDTMGKGRVSHVGMYVGNNEFVHAANEKDGIKKSKLTGYYQTHFKGARRP</sequence>
<keyword evidence="3 6" id="KW-0378">Hydrolase</keyword>
<comment type="similarity">
    <text evidence="1">Belongs to the peptidase C40 family.</text>
</comment>
<keyword evidence="4" id="KW-0788">Thiol protease</keyword>
<dbReference type="OrthoDB" id="9808890at2"/>
<evidence type="ECO:0000259" key="5">
    <source>
        <dbReference type="PROSITE" id="PS51935"/>
    </source>
</evidence>
<keyword evidence="2" id="KW-0645">Protease</keyword>
<dbReference type="InterPro" id="IPR051202">
    <property type="entry name" value="Peptidase_C40"/>
</dbReference>
<dbReference type="GO" id="GO:0006508">
    <property type="term" value="P:proteolysis"/>
    <property type="evidence" value="ECO:0007669"/>
    <property type="project" value="UniProtKB-KW"/>
</dbReference>
<dbReference type="EMBL" id="CEKZ01000003">
    <property type="protein sequence ID" value="CEQ03815.1"/>
    <property type="molecule type" value="Genomic_DNA"/>
</dbReference>
<dbReference type="Gene3D" id="3.90.1720.10">
    <property type="entry name" value="endopeptidase domain like (from Nostoc punctiforme)"/>
    <property type="match status" value="1"/>
</dbReference>
<accession>A0A0C7PTD2</accession>
<dbReference type="RefSeq" id="WP_055333374.1">
    <property type="nucleotide sequence ID" value="NZ_CDNF01000003.1"/>
</dbReference>
<dbReference type="PROSITE" id="PS51935">
    <property type="entry name" value="NLPC_P60"/>
    <property type="match status" value="1"/>
</dbReference>
<dbReference type="Pfam" id="PF00877">
    <property type="entry name" value="NLPC_P60"/>
    <property type="match status" value="1"/>
</dbReference>
<evidence type="ECO:0000256" key="4">
    <source>
        <dbReference type="ARBA" id="ARBA00022807"/>
    </source>
</evidence>
<dbReference type="InterPro" id="IPR000064">
    <property type="entry name" value="NLP_P60_dom"/>
</dbReference>
<evidence type="ECO:0000313" key="7">
    <source>
        <dbReference type="Proteomes" id="UP000049127"/>
    </source>
</evidence>
<protein>
    <submittedName>
        <fullName evidence="6">Cell wall hydrolase</fullName>
        <ecNumber evidence="6">3.4.-.-</ecNumber>
    </submittedName>
</protein>
<evidence type="ECO:0000256" key="2">
    <source>
        <dbReference type="ARBA" id="ARBA00022670"/>
    </source>
</evidence>
<name>A0A0C7PTD2_PARSO</name>
<dbReference type="PANTHER" id="PTHR47053">
    <property type="entry name" value="MUREIN DD-ENDOPEPTIDASE MEPH-RELATED"/>
    <property type="match status" value="1"/>
</dbReference>
<proteinExistence type="inferred from homology"/>
<evidence type="ECO:0000256" key="1">
    <source>
        <dbReference type="ARBA" id="ARBA00007074"/>
    </source>
</evidence>
<dbReference type="InterPro" id="IPR038765">
    <property type="entry name" value="Papain-like_cys_pep_sf"/>
</dbReference>
<dbReference type="Proteomes" id="UP000049127">
    <property type="component" value="Unassembled WGS sequence"/>
</dbReference>
<evidence type="ECO:0000256" key="3">
    <source>
        <dbReference type="ARBA" id="ARBA00022801"/>
    </source>
</evidence>
<organism evidence="6 7">
    <name type="scientific">Paraclostridium sordellii</name>
    <name type="common">Clostridium sordellii</name>
    <dbReference type="NCBI Taxonomy" id="1505"/>
    <lineage>
        <taxon>Bacteria</taxon>
        <taxon>Bacillati</taxon>
        <taxon>Bacillota</taxon>
        <taxon>Clostridia</taxon>
        <taxon>Peptostreptococcales</taxon>
        <taxon>Peptostreptococcaceae</taxon>
        <taxon>Paraclostridium</taxon>
    </lineage>
</organism>
<dbReference type="EC" id="3.4.-.-" evidence="6"/>
<dbReference type="PANTHER" id="PTHR47053:SF1">
    <property type="entry name" value="MUREIN DD-ENDOPEPTIDASE MEPH-RELATED"/>
    <property type="match status" value="1"/>
</dbReference>
<reference evidence="6 7" key="1">
    <citation type="submission" date="2015-01" db="EMBL/GenBank/DDBJ databases">
        <authorList>
            <person name="Aslett A.Martin."/>
            <person name="De Silva Nishadi"/>
        </authorList>
    </citation>
    <scope>NUCLEOTIDE SEQUENCE [LARGE SCALE GENOMIC DNA]</scope>
    <source>
        <strain evidence="6 7">R28058</strain>
    </source>
</reference>
<feature type="domain" description="NlpC/P60" evidence="5">
    <location>
        <begin position="118"/>
        <end position="240"/>
    </location>
</feature>
<evidence type="ECO:0000313" key="6">
    <source>
        <dbReference type="EMBL" id="CEQ03815.1"/>
    </source>
</evidence>
<dbReference type="GO" id="GO:0008234">
    <property type="term" value="F:cysteine-type peptidase activity"/>
    <property type="evidence" value="ECO:0007669"/>
    <property type="project" value="UniProtKB-KW"/>
</dbReference>